<evidence type="ECO:0000313" key="2">
    <source>
        <dbReference type="Proteomes" id="UP000747542"/>
    </source>
</evidence>
<dbReference type="AlphaFoldDB" id="A0A8J5JBL2"/>
<keyword evidence="2" id="KW-1185">Reference proteome</keyword>
<proteinExistence type="predicted"/>
<comment type="caution">
    <text evidence="1">The sequence shown here is derived from an EMBL/GenBank/DDBJ whole genome shotgun (WGS) entry which is preliminary data.</text>
</comment>
<dbReference type="Proteomes" id="UP000747542">
    <property type="component" value="Unassembled WGS sequence"/>
</dbReference>
<accession>A0A8J5JBL2</accession>
<evidence type="ECO:0000313" key="1">
    <source>
        <dbReference type="EMBL" id="KAG7154259.1"/>
    </source>
</evidence>
<protein>
    <submittedName>
        <fullName evidence="1">Uncharacterized protein</fullName>
    </submittedName>
</protein>
<name>A0A8J5JBL2_HOMAM</name>
<organism evidence="1 2">
    <name type="scientific">Homarus americanus</name>
    <name type="common">American lobster</name>
    <dbReference type="NCBI Taxonomy" id="6706"/>
    <lineage>
        <taxon>Eukaryota</taxon>
        <taxon>Metazoa</taxon>
        <taxon>Ecdysozoa</taxon>
        <taxon>Arthropoda</taxon>
        <taxon>Crustacea</taxon>
        <taxon>Multicrustacea</taxon>
        <taxon>Malacostraca</taxon>
        <taxon>Eumalacostraca</taxon>
        <taxon>Eucarida</taxon>
        <taxon>Decapoda</taxon>
        <taxon>Pleocyemata</taxon>
        <taxon>Astacidea</taxon>
        <taxon>Nephropoidea</taxon>
        <taxon>Nephropidae</taxon>
        <taxon>Homarus</taxon>
    </lineage>
</organism>
<reference evidence="1" key="1">
    <citation type="journal article" date="2021" name="Sci. Adv.">
        <title>The American lobster genome reveals insights on longevity, neural, and immune adaptations.</title>
        <authorList>
            <person name="Polinski J.M."/>
            <person name="Zimin A.V."/>
            <person name="Clark K.F."/>
            <person name="Kohn A.B."/>
            <person name="Sadowski N."/>
            <person name="Timp W."/>
            <person name="Ptitsyn A."/>
            <person name="Khanna P."/>
            <person name="Romanova D.Y."/>
            <person name="Williams P."/>
            <person name="Greenwood S.J."/>
            <person name="Moroz L.L."/>
            <person name="Walt D.R."/>
            <person name="Bodnar A.G."/>
        </authorList>
    </citation>
    <scope>NUCLEOTIDE SEQUENCE</scope>
    <source>
        <strain evidence="1">GMGI-L3</strain>
    </source>
</reference>
<dbReference type="EMBL" id="JAHLQT010044720">
    <property type="protein sequence ID" value="KAG7154259.1"/>
    <property type="molecule type" value="Genomic_DNA"/>
</dbReference>
<sequence length="66" mass="7265">MRHLVACESCIIYCFLYVSHRRVFPLCLASPSASCVTWRVLCVLRGPGVCREACRATDGGVGDEET</sequence>
<gene>
    <name evidence="1" type="ORF">Hamer_G023896</name>
</gene>